<accession>A0A8K0D4H4</accession>
<comment type="caution">
    <text evidence="2">The sequence shown here is derived from an EMBL/GenBank/DDBJ whole genome shotgun (WGS) entry which is preliminary data.</text>
</comment>
<dbReference type="Proteomes" id="UP000801492">
    <property type="component" value="Unassembled WGS sequence"/>
</dbReference>
<proteinExistence type="predicted"/>
<feature type="region of interest" description="Disordered" evidence="1">
    <location>
        <begin position="1"/>
        <end position="25"/>
    </location>
</feature>
<dbReference type="AlphaFoldDB" id="A0A8K0D4H4"/>
<gene>
    <name evidence="2" type="ORF">ILUMI_09756</name>
</gene>
<reference evidence="2" key="1">
    <citation type="submission" date="2019-08" db="EMBL/GenBank/DDBJ databases">
        <title>The genome of the North American firefly Photinus pyralis.</title>
        <authorList>
            <consortium name="Photinus pyralis genome working group"/>
            <person name="Fallon T.R."/>
            <person name="Sander Lower S.E."/>
            <person name="Weng J.-K."/>
        </authorList>
    </citation>
    <scope>NUCLEOTIDE SEQUENCE</scope>
    <source>
        <strain evidence="2">TRF0915ILg1</strain>
        <tissue evidence="2">Whole body</tissue>
    </source>
</reference>
<keyword evidence="3" id="KW-1185">Reference proteome</keyword>
<organism evidence="2 3">
    <name type="scientific">Ignelater luminosus</name>
    <name type="common">Cucubano</name>
    <name type="synonym">Pyrophorus luminosus</name>
    <dbReference type="NCBI Taxonomy" id="2038154"/>
    <lineage>
        <taxon>Eukaryota</taxon>
        <taxon>Metazoa</taxon>
        <taxon>Ecdysozoa</taxon>
        <taxon>Arthropoda</taxon>
        <taxon>Hexapoda</taxon>
        <taxon>Insecta</taxon>
        <taxon>Pterygota</taxon>
        <taxon>Neoptera</taxon>
        <taxon>Endopterygota</taxon>
        <taxon>Coleoptera</taxon>
        <taxon>Polyphaga</taxon>
        <taxon>Elateriformia</taxon>
        <taxon>Elateroidea</taxon>
        <taxon>Elateridae</taxon>
        <taxon>Agrypninae</taxon>
        <taxon>Pyrophorini</taxon>
        <taxon>Ignelater</taxon>
    </lineage>
</organism>
<dbReference type="EMBL" id="VTPC01005142">
    <property type="protein sequence ID" value="KAF2896418.1"/>
    <property type="molecule type" value="Genomic_DNA"/>
</dbReference>
<protein>
    <submittedName>
        <fullName evidence="2">Uncharacterized protein</fullName>
    </submittedName>
</protein>
<evidence type="ECO:0000256" key="1">
    <source>
        <dbReference type="SAM" id="MobiDB-lite"/>
    </source>
</evidence>
<evidence type="ECO:0000313" key="3">
    <source>
        <dbReference type="Proteomes" id="UP000801492"/>
    </source>
</evidence>
<sequence>MESTVKTETNDNEPCKAGPSSPLTDQEDFSLLYADVKTVSEDIVKQVVKAAERSLDLEIMKVSDSKTDTQPNFRD</sequence>
<evidence type="ECO:0000313" key="2">
    <source>
        <dbReference type="EMBL" id="KAF2896418.1"/>
    </source>
</evidence>
<name>A0A8K0D4H4_IGNLU</name>